<dbReference type="Proteomes" id="UP000281553">
    <property type="component" value="Unassembled WGS sequence"/>
</dbReference>
<gene>
    <name evidence="1" type="ORF">DILT_LOCUS683</name>
</gene>
<name>A0A3P6PZR1_DIBLA</name>
<sequence>MSALLVGYIYAFPVKPMQRSSVDVKDSCLNLFDCSLGCDHFEFGASSDEEVKTSLRVCLTYDVQCALVKEEQVASCSVVDIDSSPINTEDAC</sequence>
<reference evidence="1 2" key="1">
    <citation type="submission" date="2018-11" db="EMBL/GenBank/DDBJ databases">
        <authorList>
            <consortium name="Pathogen Informatics"/>
        </authorList>
    </citation>
    <scope>NUCLEOTIDE SEQUENCE [LARGE SCALE GENOMIC DNA]</scope>
</reference>
<dbReference type="AlphaFoldDB" id="A0A3P6PZR1"/>
<keyword evidence="2" id="KW-1185">Reference proteome</keyword>
<organism evidence="1 2">
    <name type="scientific">Dibothriocephalus latus</name>
    <name type="common">Fish tapeworm</name>
    <name type="synonym">Diphyllobothrium latum</name>
    <dbReference type="NCBI Taxonomy" id="60516"/>
    <lineage>
        <taxon>Eukaryota</taxon>
        <taxon>Metazoa</taxon>
        <taxon>Spiralia</taxon>
        <taxon>Lophotrochozoa</taxon>
        <taxon>Platyhelminthes</taxon>
        <taxon>Cestoda</taxon>
        <taxon>Eucestoda</taxon>
        <taxon>Diphyllobothriidea</taxon>
        <taxon>Diphyllobothriidae</taxon>
        <taxon>Dibothriocephalus</taxon>
    </lineage>
</organism>
<accession>A0A3P6PZR1</accession>
<evidence type="ECO:0000313" key="2">
    <source>
        <dbReference type="Proteomes" id="UP000281553"/>
    </source>
</evidence>
<dbReference type="EMBL" id="UYRU01003224">
    <property type="protein sequence ID" value="VDK35423.1"/>
    <property type="molecule type" value="Genomic_DNA"/>
</dbReference>
<proteinExistence type="predicted"/>
<evidence type="ECO:0000313" key="1">
    <source>
        <dbReference type="EMBL" id="VDK35423.1"/>
    </source>
</evidence>
<protein>
    <submittedName>
        <fullName evidence="1">Uncharacterized protein</fullName>
    </submittedName>
</protein>